<feature type="compositionally biased region" description="Low complexity" evidence="1">
    <location>
        <begin position="384"/>
        <end position="394"/>
    </location>
</feature>
<feature type="compositionally biased region" description="Polar residues" evidence="1">
    <location>
        <begin position="176"/>
        <end position="187"/>
    </location>
</feature>
<feature type="compositionally biased region" description="Low complexity" evidence="1">
    <location>
        <begin position="1406"/>
        <end position="1418"/>
    </location>
</feature>
<feature type="compositionally biased region" description="Polar residues" evidence="1">
    <location>
        <begin position="91"/>
        <end position="105"/>
    </location>
</feature>
<gene>
    <name evidence="2" type="ORF">HU200_059406</name>
</gene>
<feature type="region of interest" description="Disordered" evidence="1">
    <location>
        <begin position="2099"/>
        <end position="2119"/>
    </location>
</feature>
<dbReference type="PANTHER" id="PTHR31949">
    <property type="entry name" value="GASTRIC MUCIN-LIKE PROTEIN"/>
    <property type="match status" value="1"/>
</dbReference>
<proteinExistence type="predicted"/>
<dbReference type="OrthoDB" id="1929779at2759"/>
<feature type="compositionally biased region" description="Low complexity" evidence="1">
    <location>
        <begin position="106"/>
        <end position="136"/>
    </location>
</feature>
<dbReference type="GO" id="GO:0055028">
    <property type="term" value="C:cortical microtubule"/>
    <property type="evidence" value="ECO:0007669"/>
    <property type="project" value="TreeGrafter"/>
</dbReference>
<feature type="region of interest" description="Disordered" evidence="1">
    <location>
        <begin position="384"/>
        <end position="409"/>
    </location>
</feature>
<feature type="compositionally biased region" description="Polar residues" evidence="1">
    <location>
        <begin position="1637"/>
        <end position="1646"/>
    </location>
</feature>
<feature type="compositionally biased region" description="Low complexity" evidence="1">
    <location>
        <begin position="1552"/>
        <end position="1571"/>
    </location>
</feature>
<feature type="region of interest" description="Disordered" evidence="1">
    <location>
        <begin position="1"/>
        <end position="307"/>
    </location>
</feature>
<feature type="compositionally biased region" description="Low complexity" evidence="1">
    <location>
        <begin position="1494"/>
        <end position="1510"/>
    </location>
</feature>
<dbReference type="Proteomes" id="UP000636709">
    <property type="component" value="Unassembled WGS sequence"/>
</dbReference>
<feature type="region of interest" description="Disordered" evidence="1">
    <location>
        <begin position="1491"/>
        <end position="1510"/>
    </location>
</feature>
<feature type="region of interest" description="Disordered" evidence="1">
    <location>
        <begin position="1623"/>
        <end position="1646"/>
    </location>
</feature>
<dbReference type="PANTHER" id="PTHR31949:SF34">
    <property type="entry name" value="EXPRESSED PROTEIN"/>
    <property type="match status" value="1"/>
</dbReference>
<accession>A0A835A893</accession>
<feature type="compositionally biased region" description="Low complexity" evidence="1">
    <location>
        <begin position="1342"/>
        <end position="1353"/>
    </location>
</feature>
<feature type="compositionally biased region" description="Low complexity" evidence="1">
    <location>
        <begin position="144"/>
        <end position="155"/>
    </location>
</feature>
<evidence type="ECO:0000256" key="1">
    <source>
        <dbReference type="SAM" id="MobiDB-lite"/>
    </source>
</evidence>
<organism evidence="2 3">
    <name type="scientific">Digitaria exilis</name>
    <dbReference type="NCBI Taxonomy" id="1010633"/>
    <lineage>
        <taxon>Eukaryota</taxon>
        <taxon>Viridiplantae</taxon>
        <taxon>Streptophyta</taxon>
        <taxon>Embryophyta</taxon>
        <taxon>Tracheophyta</taxon>
        <taxon>Spermatophyta</taxon>
        <taxon>Magnoliopsida</taxon>
        <taxon>Liliopsida</taxon>
        <taxon>Poales</taxon>
        <taxon>Poaceae</taxon>
        <taxon>PACMAD clade</taxon>
        <taxon>Panicoideae</taxon>
        <taxon>Panicodae</taxon>
        <taxon>Paniceae</taxon>
        <taxon>Anthephorinae</taxon>
        <taxon>Digitaria</taxon>
    </lineage>
</organism>
<feature type="compositionally biased region" description="Polar residues" evidence="1">
    <location>
        <begin position="253"/>
        <end position="267"/>
    </location>
</feature>
<feature type="compositionally biased region" description="Low complexity" evidence="1">
    <location>
        <begin position="1280"/>
        <end position="1313"/>
    </location>
</feature>
<keyword evidence="3" id="KW-1185">Reference proteome</keyword>
<name>A0A835A893_9POAL</name>
<dbReference type="EMBL" id="JACEFO010002480">
    <property type="protein sequence ID" value="KAF8658358.1"/>
    <property type="molecule type" value="Genomic_DNA"/>
</dbReference>
<dbReference type="GO" id="GO:0043622">
    <property type="term" value="P:cortical microtubule organization"/>
    <property type="evidence" value="ECO:0007669"/>
    <property type="project" value="TreeGrafter"/>
</dbReference>
<comment type="caution">
    <text evidence="2">The sequence shown here is derived from an EMBL/GenBank/DDBJ whole genome shotgun (WGS) entry which is preliminary data.</text>
</comment>
<feature type="compositionally biased region" description="Polar residues" evidence="1">
    <location>
        <begin position="292"/>
        <end position="304"/>
    </location>
</feature>
<feature type="compositionally biased region" description="Polar residues" evidence="1">
    <location>
        <begin position="197"/>
        <end position="210"/>
    </location>
</feature>
<sequence length="2173" mass="235681">MPPSPSPRRSRSPAQETYHKRANSFGSVVPAKQKDDELPLFSDMQKVERENFLLEGSEDFDDSIETPLFRSLDDEDDQSVTQVSRGRAQSKPIQISRSSTMDNTQRASRSSASPSRLSPSPRSMARTRSSSSASRSSPPPALQPPTLSRRSSTPPVAKTLTPPRRSPSPASRRMSTGSSVPTLNGTRGASPVKANRRSSSPKLQGWQSNVPGFPFDAPSNLRTSLPDRPVSRSRGGSPSSFSGLDQGSRGRRQSMSPTPSRRASSSHSIERDRMSSYSKASATSSGDDDLDSMQSVPISYSSSPAVKKSLAVMKTRTIASSKNLSKSYTPSSVPKRSFDSAVWLMDHRKAPQDRFRPLLSGVPASTFGPGNGNNVHTPMLPHNSSLTTSSNANSDHGGTFGSYKHGNQGQHDLVGEWEADDSSRGHEDIFMFDKLDELNEENIHYKNTKSMVNSPTIVKHQLSDKQDFDMEGSRTGDQSVCHSTNSTLVGYGKTATCVRCGKFFDVMDVDGEAYYCDICASKVENIFPDSISQTIEEADQQDDKAANSKPYVVLDPPIASDSVGHRKEVSLDHQPVNDERHTDYLEQAHLVHSMVNTHQEIMLGQEGKVDTEQTKQHVGDSGLGNSIDICAADYQQTQPTSVEHDHFSDQNQGLSECSETISDTVTCDNSYQLVSASSKLENSEGTGISVLLLQKSNSNEWPVAEGRALGPANMLCSEPYYARDGVSIVKRSFGRDSSSAASSSDLGSSRQSVIYFERLRSGKRGDFEKSQISSTMSRQSIASVSDMSISSSTASLCPQSNALGDAYLPIDTLDCDASRKVSSTEERDSSGKDVLSSAMECWCAAQAIVNDDNLVDLNTSSFVSMVEGDATVGNQCTGKMADSDHFSSNMCLSDTEMPSEIQESSAPVESCIPEPEDDTSAISQCNTSGALEHPSDENNFDNMQMQSEVAQGSNEENRLDDCCMSAISEEDVLVSESKTNILELRNDEECCAAVEESRKQIQRCFTLEEAADTILFCSSIVHDLAYKAATIALENEKESECVDPIRPTVTVVGRSGRKEDSLPKLTHRRTSNRKVKRKRLEGETITTETTENEVVTAKDSSPVRSASGFISQGGHRGEAWLDLLSTKKARPLAAVPSALPAAVPAPPLPVGPAVRPSAEEIHPTRGVVGWFRPPLIISLADPHPLDAASGAVNCEMLSYFRDLKLGANMAARGENHDFLNADGERNDYDWLLTPPETPLFHSLDDEEDQRIGMAHRGRTQIKPISISRSSTIENTRRSNRSSASPSRLSPSPRSCSSTVFTRTRSSNSSSRCSPPLEFQSATPSRRYSTPASKNLTPPRRSPSPASRRMSTSSIDPISSGRRGNSPVKASHGSSSPKVQGWQASHPDFSFDAPPNLRTSLSDCPLSHSRGGSPSSFSGLDMNWRGRRQSMSPTPSRRASSSISNDRDHFSSYSKASATLSAEDDLESMQSIPISYSRSPAVKKNLSVMKSGTIASPKKPSKSFSPSSAPKRSFDSAVWLMDHRKAPQDKFRPLLSSVPSTTFGAVKGDDVQSSMLSHHSNSSLRSSSNLSSEHGATFGPCMGNDQEQSDVVGECEATPSSIIREDISTLDKLDGLSQGPSCHHCSLSTTESDPESPGSVQCAESTSDLNMERSRIAQTSCNVASSSKDGHTKMATCTRCGKPFNAIEDEVNFCEECALLDEVPFVDPKIQTLEEAHQDHTTRRSKPSVAWEAPHKTPYCIEDIKKSSLDSQLVNDEPQAGCQQKYPQSQSTMDTTDRMLSQQCGGNVAQNLRQHDIGDSPLENSIDISSHQCSSRDCQQKEPAPVIECEILGDQTANQHNEVSKCLPESMHESIEFVSDTLTIDSSYKTGSVEHLNLMAENTEGAGISVLLLQKPSSNKWPVLEGRPLATTNILCSEPYYTMDSVSTPKRIIGWDSSSAASSIDQGSSRQSVHLERLKSSNCYDFEKSQISSTVSCQSIASMSDVSTSNRSASVCTQSNAIVDTAFLTDNSENSASRTMIRAEELDESCKYTLSSAIECWSAAQAIFNDDVDSFRDVAIESQSTGGVANLGVNSSSPDIKTHIPPTLPPEESCIQKTEEGTSAITERHSVGSPEHPDDECGIDNYQMQYEAVPASNEANRLDDGCVSVISEEDALISATEDNKMNLPGDGMYS</sequence>
<protein>
    <recommendedName>
        <fullName evidence="4">Proline-rich family protein</fullName>
    </recommendedName>
</protein>
<feature type="compositionally biased region" description="Low complexity" evidence="1">
    <location>
        <begin position="275"/>
        <end position="285"/>
    </location>
</feature>
<evidence type="ECO:0008006" key="4">
    <source>
        <dbReference type="Google" id="ProtNLM"/>
    </source>
</evidence>
<feature type="region of interest" description="Disordered" evidence="1">
    <location>
        <begin position="1552"/>
        <end position="1594"/>
    </location>
</feature>
<evidence type="ECO:0000313" key="2">
    <source>
        <dbReference type="EMBL" id="KAF8658358.1"/>
    </source>
</evidence>
<feature type="region of interest" description="Disordered" evidence="1">
    <location>
        <begin position="1265"/>
        <end position="1449"/>
    </location>
</feature>
<feature type="compositionally biased region" description="Polar residues" evidence="1">
    <location>
        <begin position="1428"/>
        <end position="1443"/>
    </location>
</feature>
<feature type="compositionally biased region" description="Low complexity" evidence="1">
    <location>
        <begin position="226"/>
        <end position="243"/>
    </location>
</feature>
<evidence type="ECO:0000313" key="3">
    <source>
        <dbReference type="Proteomes" id="UP000636709"/>
    </source>
</evidence>
<feature type="compositionally biased region" description="Polar residues" evidence="1">
    <location>
        <begin position="1319"/>
        <end position="1335"/>
    </location>
</feature>
<reference evidence="2" key="1">
    <citation type="submission" date="2020-07" db="EMBL/GenBank/DDBJ databases">
        <title>Genome sequence and genetic diversity analysis of an under-domesticated orphan crop, white fonio (Digitaria exilis).</title>
        <authorList>
            <person name="Bennetzen J.L."/>
            <person name="Chen S."/>
            <person name="Ma X."/>
            <person name="Wang X."/>
            <person name="Yssel A.E.J."/>
            <person name="Chaluvadi S.R."/>
            <person name="Johnson M."/>
            <person name="Gangashetty P."/>
            <person name="Hamidou F."/>
            <person name="Sanogo M.D."/>
            <person name="Zwaenepoel A."/>
            <person name="Wallace J."/>
            <person name="Van De Peer Y."/>
            <person name="Van Deynze A."/>
        </authorList>
    </citation>
    <scope>NUCLEOTIDE SEQUENCE</scope>
    <source>
        <tissue evidence="2">Leaves</tissue>
    </source>
</reference>